<gene>
    <name evidence="1" type="ORF">DCAF_LOCUS25938</name>
</gene>
<accession>A0AAV1SRD4</accession>
<name>A0AAV1SRD4_9ROSI</name>
<dbReference type="EMBL" id="CAWUPB010001195">
    <property type="protein sequence ID" value="CAK7355678.1"/>
    <property type="molecule type" value="Genomic_DNA"/>
</dbReference>
<feature type="non-terminal residue" evidence="1">
    <location>
        <position position="58"/>
    </location>
</feature>
<evidence type="ECO:0000313" key="2">
    <source>
        <dbReference type="Proteomes" id="UP001314170"/>
    </source>
</evidence>
<reference evidence="1 2" key="1">
    <citation type="submission" date="2024-01" db="EMBL/GenBank/DDBJ databases">
        <authorList>
            <person name="Waweru B."/>
        </authorList>
    </citation>
    <scope>NUCLEOTIDE SEQUENCE [LARGE SCALE GENOMIC DNA]</scope>
</reference>
<dbReference type="AlphaFoldDB" id="A0AAV1SRD4"/>
<keyword evidence="2" id="KW-1185">Reference proteome</keyword>
<comment type="caution">
    <text evidence="1">The sequence shown here is derived from an EMBL/GenBank/DDBJ whole genome shotgun (WGS) entry which is preliminary data.</text>
</comment>
<organism evidence="1 2">
    <name type="scientific">Dovyalis caffra</name>
    <dbReference type="NCBI Taxonomy" id="77055"/>
    <lineage>
        <taxon>Eukaryota</taxon>
        <taxon>Viridiplantae</taxon>
        <taxon>Streptophyta</taxon>
        <taxon>Embryophyta</taxon>
        <taxon>Tracheophyta</taxon>
        <taxon>Spermatophyta</taxon>
        <taxon>Magnoliopsida</taxon>
        <taxon>eudicotyledons</taxon>
        <taxon>Gunneridae</taxon>
        <taxon>Pentapetalae</taxon>
        <taxon>rosids</taxon>
        <taxon>fabids</taxon>
        <taxon>Malpighiales</taxon>
        <taxon>Salicaceae</taxon>
        <taxon>Flacourtieae</taxon>
        <taxon>Dovyalis</taxon>
    </lineage>
</organism>
<feature type="non-terminal residue" evidence="1">
    <location>
        <position position="1"/>
    </location>
</feature>
<protein>
    <submittedName>
        <fullName evidence="1">Uncharacterized protein</fullName>
    </submittedName>
</protein>
<evidence type="ECO:0000313" key="1">
    <source>
        <dbReference type="EMBL" id="CAK7355678.1"/>
    </source>
</evidence>
<sequence>ANDRDPSKVKEKLRRYIPKHVSNVRSSKLIEMINKYERGFPSPRYEIIVKHREPNTTI</sequence>
<proteinExistence type="predicted"/>
<dbReference type="Proteomes" id="UP001314170">
    <property type="component" value="Unassembled WGS sequence"/>
</dbReference>